<dbReference type="GO" id="GO:0019843">
    <property type="term" value="F:rRNA binding"/>
    <property type="evidence" value="ECO:0007669"/>
    <property type="project" value="UniProtKB-KW"/>
</dbReference>
<keyword evidence="9 10" id="KW-0342">GTP-binding</keyword>
<dbReference type="OrthoDB" id="9809485at2"/>
<dbReference type="PROSITE" id="PS50936">
    <property type="entry name" value="ENGC_GTPASE"/>
    <property type="match status" value="1"/>
</dbReference>
<evidence type="ECO:0000313" key="13">
    <source>
        <dbReference type="EMBL" id="RJK92991.1"/>
    </source>
</evidence>
<evidence type="ECO:0000256" key="7">
    <source>
        <dbReference type="ARBA" id="ARBA00022833"/>
    </source>
</evidence>
<dbReference type="Proteomes" id="UP000265614">
    <property type="component" value="Unassembled WGS sequence"/>
</dbReference>
<dbReference type="InterPro" id="IPR030378">
    <property type="entry name" value="G_CP_dom"/>
</dbReference>
<feature type="binding site" evidence="10">
    <location>
        <position position="282"/>
    </location>
    <ligand>
        <name>Zn(2+)</name>
        <dbReference type="ChEBI" id="CHEBI:29105"/>
    </ligand>
</feature>
<evidence type="ECO:0000256" key="9">
    <source>
        <dbReference type="ARBA" id="ARBA00023134"/>
    </source>
</evidence>
<dbReference type="GO" id="GO:0042274">
    <property type="term" value="P:ribosomal small subunit biogenesis"/>
    <property type="evidence" value="ECO:0007669"/>
    <property type="project" value="UniProtKB-UniRule"/>
</dbReference>
<dbReference type="GO" id="GO:0003924">
    <property type="term" value="F:GTPase activity"/>
    <property type="evidence" value="ECO:0007669"/>
    <property type="project" value="UniProtKB-UniRule"/>
</dbReference>
<reference evidence="13 14" key="1">
    <citation type="submission" date="2018-09" db="EMBL/GenBank/DDBJ databases">
        <title>YIM 75000 draft genome.</title>
        <authorList>
            <person name="Tang S."/>
            <person name="Feng Y."/>
        </authorList>
    </citation>
    <scope>NUCLEOTIDE SEQUENCE [LARGE SCALE GENOMIC DNA]</scope>
    <source>
        <strain evidence="13 14">YIM 75000</strain>
    </source>
</reference>
<feature type="binding site" evidence="10">
    <location>
        <position position="274"/>
    </location>
    <ligand>
        <name>Zn(2+)</name>
        <dbReference type="ChEBI" id="CHEBI:29105"/>
    </ligand>
</feature>
<dbReference type="Pfam" id="PF03193">
    <property type="entry name" value="RsgA_GTPase"/>
    <property type="match status" value="1"/>
</dbReference>
<dbReference type="PANTHER" id="PTHR32120">
    <property type="entry name" value="SMALL RIBOSOMAL SUBUNIT BIOGENESIS GTPASE RSGA"/>
    <property type="match status" value="1"/>
</dbReference>
<proteinExistence type="inferred from homology"/>
<comment type="function">
    <text evidence="10">One of several proteins that assist in the late maturation steps of the functional core of the 30S ribosomal subunit. Helps release RbfA from mature subunits. May play a role in the assembly of ribosomal proteins into the subunit. Circularly permuted GTPase that catalyzes slow GTP hydrolysis, GTPase activity is stimulated by the 30S ribosomal subunit.</text>
</comment>
<evidence type="ECO:0000256" key="6">
    <source>
        <dbReference type="ARBA" id="ARBA00022801"/>
    </source>
</evidence>
<evidence type="ECO:0000256" key="5">
    <source>
        <dbReference type="ARBA" id="ARBA00022741"/>
    </source>
</evidence>
<keyword evidence="4 10" id="KW-0699">rRNA-binding</keyword>
<gene>
    <name evidence="10 13" type="primary">rsgA</name>
    <name evidence="13" type="ORF">D5H78_17625</name>
</gene>
<feature type="binding site" evidence="10">
    <location>
        <position position="276"/>
    </location>
    <ligand>
        <name>Zn(2+)</name>
        <dbReference type="ChEBI" id="CHEBI:29105"/>
    </ligand>
</feature>
<dbReference type="PROSITE" id="PS51721">
    <property type="entry name" value="G_CP"/>
    <property type="match status" value="1"/>
</dbReference>
<dbReference type="NCBIfam" id="TIGR00157">
    <property type="entry name" value="ribosome small subunit-dependent GTPase A"/>
    <property type="match status" value="1"/>
</dbReference>
<keyword evidence="5 10" id="KW-0547">Nucleotide-binding</keyword>
<dbReference type="RefSeq" id="WP_119951877.1">
    <property type="nucleotide sequence ID" value="NZ_QZEZ01000011.1"/>
</dbReference>
<evidence type="ECO:0000259" key="12">
    <source>
        <dbReference type="PROSITE" id="PS51721"/>
    </source>
</evidence>
<dbReference type="HAMAP" id="MF_01820">
    <property type="entry name" value="GTPase_RsgA"/>
    <property type="match status" value="1"/>
</dbReference>
<evidence type="ECO:0000256" key="2">
    <source>
        <dbReference type="ARBA" id="ARBA00022517"/>
    </source>
</evidence>
<protein>
    <recommendedName>
        <fullName evidence="10">Small ribosomal subunit biogenesis GTPase RsgA</fullName>
        <ecNumber evidence="10">3.6.1.-</ecNumber>
    </recommendedName>
</protein>
<keyword evidence="7 10" id="KW-0862">Zinc</keyword>
<feature type="binding site" evidence="10">
    <location>
        <position position="269"/>
    </location>
    <ligand>
        <name>Zn(2+)</name>
        <dbReference type="ChEBI" id="CHEBI:29105"/>
    </ligand>
</feature>
<dbReference type="CDD" id="cd01854">
    <property type="entry name" value="YjeQ_EngC"/>
    <property type="match status" value="1"/>
</dbReference>
<keyword evidence="1 10" id="KW-0963">Cytoplasm</keyword>
<feature type="domain" description="EngC GTPase" evidence="11">
    <location>
        <begin position="100"/>
        <end position="246"/>
    </location>
</feature>
<feature type="domain" description="CP-type G" evidence="12">
    <location>
        <begin position="94"/>
        <end position="248"/>
    </location>
</feature>
<dbReference type="GO" id="GO:0005737">
    <property type="term" value="C:cytoplasm"/>
    <property type="evidence" value="ECO:0007669"/>
    <property type="project" value="UniProtKB-SubCell"/>
</dbReference>
<keyword evidence="8 10" id="KW-0694">RNA-binding</keyword>
<comment type="subcellular location">
    <subcellularLocation>
        <location evidence="10">Cytoplasm</location>
    </subcellularLocation>
</comment>
<feature type="binding site" evidence="10">
    <location>
        <begin position="191"/>
        <end position="199"/>
    </location>
    <ligand>
        <name>GTP</name>
        <dbReference type="ChEBI" id="CHEBI:37565"/>
    </ligand>
</feature>
<dbReference type="Gene3D" id="3.40.50.300">
    <property type="entry name" value="P-loop containing nucleotide triphosphate hydrolases"/>
    <property type="match status" value="1"/>
</dbReference>
<dbReference type="SUPFAM" id="SSF52540">
    <property type="entry name" value="P-loop containing nucleoside triphosphate hydrolases"/>
    <property type="match status" value="1"/>
</dbReference>
<organism evidence="13 14">
    <name type="scientific">Vallicoccus soli</name>
    <dbReference type="NCBI Taxonomy" id="2339232"/>
    <lineage>
        <taxon>Bacteria</taxon>
        <taxon>Bacillati</taxon>
        <taxon>Actinomycetota</taxon>
        <taxon>Actinomycetes</taxon>
        <taxon>Motilibacterales</taxon>
        <taxon>Vallicoccaceae</taxon>
        <taxon>Vallicoccus</taxon>
    </lineage>
</organism>
<evidence type="ECO:0000256" key="4">
    <source>
        <dbReference type="ARBA" id="ARBA00022730"/>
    </source>
</evidence>
<evidence type="ECO:0000256" key="3">
    <source>
        <dbReference type="ARBA" id="ARBA00022723"/>
    </source>
</evidence>
<keyword evidence="6 10" id="KW-0378">Hydrolase</keyword>
<dbReference type="PANTHER" id="PTHR32120:SF10">
    <property type="entry name" value="SMALL RIBOSOMAL SUBUNIT BIOGENESIS GTPASE RSGA"/>
    <property type="match status" value="1"/>
</dbReference>
<accession>A0A3A3YNL5</accession>
<dbReference type="GO" id="GO:0046872">
    <property type="term" value="F:metal ion binding"/>
    <property type="evidence" value="ECO:0007669"/>
    <property type="project" value="UniProtKB-KW"/>
</dbReference>
<dbReference type="InterPro" id="IPR027417">
    <property type="entry name" value="P-loop_NTPase"/>
</dbReference>
<dbReference type="Gene3D" id="1.10.40.50">
    <property type="entry name" value="Probable gtpase engc, domain 3"/>
    <property type="match status" value="1"/>
</dbReference>
<dbReference type="InterPro" id="IPR010914">
    <property type="entry name" value="RsgA_GTPase_dom"/>
</dbReference>
<dbReference type="EC" id="3.6.1.-" evidence="10"/>
<keyword evidence="14" id="KW-1185">Reference proteome</keyword>
<evidence type="ECO:0000259" key="11">
    <source>
        <dbReference type="PROSITE" id="PS50936"/>
    </source>
</evidence>
<dbReference type="GO" id="GO:0005525">
    <property type="term" value="F:GTP binding"/>
    <property type="evidence" value="ECO:0007669"/>
    <property type="project" value="UniProtKB-UniRule"/>
</dbReference>
<feature type="binding site" evidence="10">
    <location>
        <begin position="139"/>
        <end position="142"/>
    </location>
    <ligand>
        <name>GTP</name>
        <dbReference type="ChEBI" id="CHEBI:37565"/>
    </ligand>
</feature>
<dbReference type="PRINTS" id="PR00326">
    <property type="entry name" value="GTP1OBG"/>
</dbReference>
<sequence>MPAGSDPARVARVHRGAVVALTGAGGGPGGPGPAVHAVLGPALLAAAARDPEALPCVGDWVALGARPGGETVVEAVLPRRTAFVRGAVAPGTSARQVLAADVDVAVVVEPLLPEPDLGRVERLLALAWSSGARPVVVLTKADLVGDAQDQREDVARAAPGADVHVVSSVAGEGVDLVRALVGPGETLALLGPSGAGKSTLLNALAGSEVMATRALRADGKGRHTTVHRELVVLPGGGMAVDTPGLRSVGLAGEGVDRAFGDLEELAAGCRFGDCGHAGEPGCAVLAAVEDGALPARRLESWRRLQREERWAASRHDARLRAEQLRRWKQVHREVRRSGRTRP</sequence>
<keyword evidence="3 10" id="KW-0479">Metal-binding</keyword>
<comment type="caution">
    <text evidence="13">The sequence shown here is derived from an EMBL/GenBank/DDBJ whole genome shotgun (WGS) entry which is preliminary data.</text>
</comment>
<evidence type="ECO:0000313" key="14">
    <source>
        <dbReference type="Proteomes" id="UP000265614"/>
    </source>
</evidence>
<evidence type="ECO:0000256" key="8">
    <source>
        <dbReference type="ARBA" id="ARBA00022884"/>
    </source>
</evidence>
<keyword evidence="2 10" id="KW-0690">Ribosome biogenesis</keyword>
<dbReference type="InterPro" id="IPR004881">
    <property type="entry name" value="Ribosome_biogen_GTPase_RsgA"/>
</dbReference>
<dbReference type="InterPro" id="IPR006073">
    <property type="entry name" value="GTP-bd"/>
</dbReference>
<name>A0A3A3YNL5_9ACTN</name>
<dbReference type="AlphaFoldDB" id="A0A3A3YNL5"/>
<comment type="similarity">
    <text evidence="10">Belongs to the TRAFAC class YlqF/YawG GTPase family. RsgA subfamily.</text>
</comment>
<evidence type="ECO:0000256" key="1">
    <source>
        <dbReference type="ARBA" id="ARBA00022490"/>
    </source>
</evidence>
<comment type="cofactor">
    <cofactor evidence="10">
        <name>Zn(2+)</name>
        <dbReference type="ChEBI" id="CHEBI:29105"/>
    </cofactor>
    <text evidence="10">Binds 1 zinc ion per subunit.</text>
</comment>
<dbReference type="EMBL" id="QZEZ01000011">
    <property type="protein sequence ID" value="RJK92991.1"/>
    <property type="molecule type" value="Genomic_DNA"/>
</dbReference>
<comment type="subunit">
    <text evidence="10">Monomer. Associates with 30S ribosomal subunit, binds 16S rRNA.</text>
</comment>
<evidence type="ECO:0000256" key="10">
    <source>
        <dbReference type="HAMAP-Rule" id="MF_01820"/>
    </source>
</evidence>